<dbReference type="GO" id="GO:0048471">
    <property type="term" value="C:perinuclear region of cytoplasm"/>
    <property type="evidence" value="ECO:0007669"/>
    <property type="project" value="TreeGrafter"/>
</dbReference>
<feature type="compositionally biased region" description="Acidic residues" evidence="2">
    <location>
        <begin position="424"/>
        <end position="434"/>
    </location>
</feature>
<dbReference type="EMBL" id="WIXE01004666">
    <property type="protein sequence ID" value="KAK5982837.1"/>
    <property type="molecule type" value="Genomic_DNA"/>
</dbReference>
<dbReference type="Pfam" id="PF04818">
    <property type="entry name" value="CID"/>
    <property type="match status" value="1"/>
</dbReference>
<dbReference type="Pfam" id="PF01805">
    <property type="entry name" value="Surp"/>
    <property type="match status" value="1"/>
</dbReference>
<feature type="compositionally biased region" description="Basic residues" evidence="2">
    <location>
        <begin position="633"/>
        <end position="650"/>
    </location>
</feature>
<dbReference type="SMART" id="SM00648">
    <property type="entry name" value="SWAP"/>
    <property type="match status" value="1"/>
</dbReference>
<dbReference type="InterPro" id="IPR000467">
    <property type="entry name" value="G_patch_dom"/>
</dbReference>
<feature type="compositionally biased region" description="Low complexity" evidence="2">
    <location>
        <begin position="607"/>
        <end position="632"/>
    </location>
</feature>
<dbReference type="GO" id="GO:0003723">
    <property type="term" value="F:RNA binding"/>
    <property type="evidence" value="ECO:0007669"/>
    <property type="project" value="InterPro"/>
</dbReference>
<evidence type="ECO:0000313" key="6">
    <source>
        <dbReference type="EMBL" id="KAK5982837.1"/>
    </source>
</evidence>
<dbReference type="PROSITE" id="PS50174">
    <property type="entry name" value="G_PATCH"/>
    <property type="match status" value="1"/>
</dbReference>
<evidence type="ECO:0000259" key="5">
    <source>
        <dbReference type="PROSITE" id="PS51391"/>
    </source>
</evidence>
<dbReference type="InterPro" id="IPR006569">
    <property type="entry name" value="CID_dom"/>
</dbReference>
<feature type="coiled-coil region" evidence="1">
    <location>
        <begin position="92"/>
        <end position="119"/>
    </location>
</feature>
<dbReference type="Pfam" id="PF01585">
    <property type="entry name" value="G-patch"/>
    <property type="match status" value="1"/>
</dbReference>
<evidence type="ECO:0000256" key="1">
    <source>
        <dbReference type="SAM" id="Coils"/>
    </source>
</evidence>
<keyword evidence="1" id="KW-0175">Coiled coil</keyword>
<dbReference type="InterPro" id="IPR035967">
    <property type="entry name" value="SWAP/Surp_sf"/>
</dbReference>
<dbReference type="PROSITE" id="PS51391">
    <property type="entry name" value="CID"/>
    <property type="match status" value="1"/>
</dbReference>
<dbReference type="SMART" id="SM00443">
    <property type="entry name" value="G_patch"/>
    <property type="match status" value="1"/>
</dbReference>
<organism evidence="6 7">
    <name type="scientific">Trichostrongylus colubriformis</name>
    <name type="common">Black scour worm</name>
    <dbReference type="NCBI Taxonomy" id="6319"/>
    <lineage>
        <taxon>Eukaryota</taxon>
        <taxon>Metazoa</taxon>
        <taxon>Ecdysozoa</taxon>
        <taxon>Nematoda</taxon>
        <taxon>Chromadorea</taxon>
        <taxon>Rhabditida</taxon>
        <taxon>Rhabditina</taxon>
        <taxon>Rhabditomorpha</taxon>
        <taxon>Strongyloidea</taxon>
        <taxon>Trichostrongylidae</taxon>
        <taxon>Trichostrongylus</taxon>
    </lineage>
</organism>
<evidence type="ECO:0000259" key="3">
    <source>
        <dbReference type="PROSITE" id="PS50128"/>
    </source>
</evidence>
<dbReference type="InterPro" id="IPR056721">
    <property type="entry name" value="DUF7819"/>
</dbReference>
<dbReference type="Proteomes" id="UP001331761">
    <property type="component" value="Unassembled WGS sequence"/>
</dbReference>
<feature type="domain" description="CID" evidence="5">
    <location>
        <begin position="146"/>
        <end position="288"/>
    </location>
</feature>
<feature type="domain" description="SURP motif" evidence="3">
    <location>
        <begin position="19"/>
        <end position="63"/>
    </location>
</feature>
<feature type="compositionally biased region" description="Basic and acidic residues" evidence="2">
    <location>
        <begin position="569"/>
        <end position="587"/>
    </location>
</feature>
<sequence>MPDDGYGPRPPQDEELRNAIERLAVFVAKNGPDFEKMTMEKQEGNPKFAFLYGGPYNEYYRFCVEREVQQIHGPPHHGNGCVGPPQPDPEFMRRMNSQKEQLRQQITDSERNLKAHLDSIPAMKEAQVAQAVVMSESQKMSQILANVNFDVAPLGAILDQLNGGKCSKDLVSTSRKWIFEHCQTDQLREVVLTYLLSRVKDSHANDNFRLNILYVINDWAYQCQRKRLDSQTQMLSRYVPQMYAFTVELSQDGMMQQKLDKLIGVWEGHKYFNDQCFKQLRNPGQIYNSAKAVQAAEYAKLAADIEVNLQAMYAGYEQQHKNYVQHIMQQMAQIDMQIETEKDRVRGAIPSLLSGMTREPSPMSGPGPGGPGIAPGPGMGPGPGPAGRRSRFDQQPSAMQSKSQESYGQFFAPPPRMPPKQGWMEDEGVPDGDDIDGHPFNEEDLIPSAKYFELPAGIMLPVIEIEQFSYTALVPDKLRMPPPVPPSQRLLNALDEFYSASLDPTREPPLAAWGRGGCSEFMERKQRLKGILEEKLKSENKTINDLVENKPSEEELKIQQEDINAEIKMKYEEMRKNAASQENEKQKPVSPPSSKRKDRGRSRRSRSSSSSSSSRSSRSSSSSSSRSSYSSRGRSRSRSYSPKRRSRSRSRSLSPSDRPSFGSRRRSPSPVSFDDSARFRMPPAPLSSVNKGAQLMQKMGWSGTGLGASKQGITEPIGGGEIRDRQDQFRGLGSTMDVYEQYRKQRSGNYHDRNQSNQAAREKS</sequence>
<evidence type="ECO:0000256" key="2">
    <source>
        <dbReference type="SAM" id="MobiDB-lite"/>
    </source>
</evidence>
<protein>
    <submittedName>
        <fullName evidence="6">Calcium homeostasis endoplasmic reticulum protein</fullName>
    </submittedName>
</protein>
<dbReference type="Pfam" id="PF25127">
    <property type="entry name" value="DUF7819"/>
    <property type="match status" value="1"/>
</dbReference>
<dbReference type="InterPro" id="IPR008942">
    <property type="entry name" value="ENTH_VHS"/>
</dbReference>
<feature type="region of interest" description="Disordered" evidence="2">
    <location>
        <begin position="569"/>
        <end position="764"/>
    </location>
</feature>
<feature type="region of interest" description="Disordered" evidence="2">
    <location>
        <begin position="353"/>
        <end position="439"/>
    </location>
</feature>
<gene>
    <name evidence="6" type="ORF">GCK32_008322</name>
</gene>
<keyword evidence="7" id="KW-1185">Reference proteome</keyword>
<dbReference type="SUPFAM" id="SSF109905">
    <property type="entry name" value="Surp module (SWAP domain)"/>
    <property type="match status" value="1"/>
</dbReference>
<dbReference type="AlphaFoldDB" id="A0AAN8FPW1"/>
<dbReference type="PANTHER" id="PTHR12323:SF0">
    <property type="entry name" value="CALCIUM HOMEOSTASIS ENDOPLASMIC RETICULUM PROTEIN"/>
    <property type="match status" value="1"/>
</dbReference>
<dbReference type="PROSITE" id="PS50128">
    <property type="entry name" value="SURP"/>
    <property type="match status" value="1"/>
</dbReference>
<dbReference type="Gene3D" id="1.25.40.90">
    <property type="match status" value="1"/>
</dbReference>
<feature type="compositionally biased region" description="Low complexity" evidence="2">
    <location>
        <begin position="651"/>
        <end position="674"/>
    </location>
</feature>
<accession>A0AAN8FPW1</accession>
<comment type="caution">
    <text evidence="6">The sequence shown here is derived from an EMBL/GenBank/DDBJ whole genome shotgun (WGS) entry which is preliminary data.</text>
</comment>
<feature type="domain" description="G-patch" evidence="4">
    <location>
        <begin position="688"/>
        <end position="737"/>
    </location>
</feature>
<feature type="compositionally biased region" description="Basic and acidic residues" evidence="2">
    <location>
        <begin position="749"/>
        <end position="764"/>
    </location>
</feature>
<name>A0AAN8FPW1_TRICO</name>
<reference evidence="6 7" key="1">
    <citation type="submission" date="2019-10" db="EMBL/GenBank/DDBJ databases">
        <title>Assembly and Annotation for the nematode Trichostrongylus colubriformis.</title>
        <authorList>
            <person name="Martin J."/>
        </authorList>
    </citation>
    <scope>NUCLEOTIDE SEQUENCE [LARGE SCALE GENOMIC DNA]</scope>
    <source>
        <strain evidence="6">G859</strain>
        <tissue evidence="6">Whole worm</tissue>
    </source>
</reference>
<feature type="compositionally biased region" description="Polar residues" evidence="2">
    <location>
        <begin position="393"/>
        <end position="407"/>
    </location>
</feature>
<dbReference type="GO" id="GO:0006396">
    <property type="term" value="P:RNA processing"/>
    <property type="evidence" value="ECO:0007669"/>
    <property type="project" value="InterPro"/>
</dbReference>
<dbReference type="Gene3D" id="1.10.10.790">
    <property type="entry name" value="Surp module"/>
    <property type="match status" value="1"/>
</dbReference>
<dbReference type="GO" id="GO:0006874">
    <property type="term" value="P:intracellular calcium ion homeostasis"/>
    <property type="evidence" value="ECO:0007669"/>
    <property type="project" value="TreeGrafter"/>
</dbReference>
<dbReference type="PANTHER" id="PTHR12323">
    <property type="entry name" value="SR-RELATED CTD ASSOCIATED FACTOR 6"/>
    <property type="match status" value="1"/>
</dbReference>
<dbReference type="InterPro" id="IPR000061">
    <property type="entry name" value="Surp"/>
</dbReference>
<feature type="compositionally biased region" description="Basic residues" evidence="2">
    <location>
        <begin position="594"/>
        <end position="606"/>
    </location>
</feature>
<evidence type="ECO:0000259" key="4">
    <source>
        <dbReference type="PROSITE" id="PS50174"/>
    </source>
</evidence>
<proteinExistence type="predicted"/>
<evidence type="ECO:0000313" key="7">
    <source>
        <dbReference type="Proteomes" id="UP001331761"/>
    </source>
</evidence>